<feature type="chain" id="PRO_5006918072" description="Outer membrane protein beta-barrel domain-containing protein" evidence="1">
    <location>
        <begin position="26"/>
        <end position="280"/>
    </location>
</feature>
<dbReference type="Proteomes" id="UP000054877">
    <property type="component" value="Unassembled WGS sequence"/>
</dbReference>
<evidence type="ECO:0000313" key="2">
    <source>
        <dbReference type="EMBL" id="KTD61706.1"/>
    </source>
</evidence>
<dbReference type="EMBL" id="LNYX01000031">
    <property type="protein sequence ID" value="KTD61706.1"/>
    <property type="molecule type" value="Genomic_DNA"/>
</dbReference>
<proteinExistence type="predicted"/>
<gene>
    <name evidence="2" type="ORF">Lspi_2336</name>
</gene>
<name>A0A0W0YXS6_LEGSP</name>
<evidence type="ECO:0000313" key="3">
    <source>
        <dbReference type="Proteomes" id="UP000054877"/>
    </source>
</evidence>
<dbReference type="AlphaFoldDB" id="A0A0W0YXS6"/>
<dbReference type="RefSeq" id="WP_058484237.1">
    <property type="nucleotide sequence ID" value="NZ_CAAAII010000001.1"/>
</dbReference>
<reference evidence="2 3" key="1">
    <citation type="submission" date="2015-11" db="EMBL/GenBank/DDBJ databases">
        <title>Genomic analysis of 38 Legionella species identifies large and diverse effector repertoires.</title>
        <authorList>
            <person name="Burstein D."/>
            <person name="Amaro F."/>
            <person name="Zusman T."/>
            <person name="Lifshitz Z."/>
            <person name="Cohen O."/>
            <person name="Gilbert J.A."/>
            <person name="Pupko T."/>
            <person name="Shuman H.A."/>
            <person name="Segal G."/>
        </authorList>
    </citation>
    <scope>NUCLEOTIDE SEQUENCE [LARGE SCALE GENOMIC DNA]</scope>
    <source>
        <strain evidence="2 3">Mt.St.Helens-9</strain>
    </source>
</reference>
<comment type="caution">
    <text evidence="2">The sequence shown here is derived from an EMBL/GenBank/DDBJ whole genome shotgun (WGS) entry which is preliminary data.</text>
</comment>
<keyword evidence="1" id="KW-0732">Signal</keyword>
<sequence>MSTKLITKNTLWGVLSSLVVSLAFAGTAGDVVQHPLRQGQWNLSIDGGASDTRFTSPSKVLRLSGTNINGNVNPAGVLGVGSDYYFDKLFGTHYFYGIGINYAYTDNLEWGLEFEGTYADSQRYRRNTPIGFFDQTYSSYESYSSYLSSSYYFDNSFTAFNRRIYPFVGAKVGVSYRPKVVVSNDFLNGSPVSFAGGSSSVTFYKSSSSLSGGVYTGLMMSIQETCAAFIKVGVMASDGLLGNNLIDKTVPIRPIQKASISNTGAIISYPVIIGIKKFFG</sequence>
<protein>
    <recommendedName>
        <fullName evidence="4">Outer membrane protein beta-barrel domain-containing protein</fullName>
    </recommendedName>
</protein>
<dbReference type="STRING" id="452.Lspi_2336"/>
<accession>A0A0W0YXS6</accession>
<dbReference type="OrthoDB" id="5653314at2"/>
<evidence type="ECO:0000256" key="1">
    <source>
        <dbReference type="SAM" id="SignalP"/>
    </source>
</evidence>
<dbReference type="PATRIC" id="fig|452.5.peg.2576"/>
<feature type="signal peptide" evidence="1">
    <location>
        <begin position="1"/>
        <end position="25"/>
    </location>
</feature>
<organism evidence="2 3">
    <name type="scientific">Legionella spiritensis</name>
    <dbReference type="NCBI Taxonomy" id="452"/>
    <lineage>
        <taxon>Bacteria</taxon>
        <taxon>Pseudomonadati</taxon>
        <taxon>Pseudomonadota</taxon>
        <taxon>Gammaproteobacteria</taxon>
        <taxon>Legionellales</taxon>
        <taxon>Legionellaceae</taxon>
        <taxon>Legionella</taxon>
    </lineage>
</organism>
<evidence type="ECO:0008006" key="4">
    <source>
        <dbReference type="Google" id="ProtNLM"/>
    </source>
</evidence>
<keyword evidence="3" id="KW-1185">Reference proteome</keyword>